<dbReference type="PANTHER" id="PTHR34406">
    <property type="entry name" value="PROTEIN YCEI"/>
    <property type="match status" value="1"/>
</dbReference>
<dbReference type="Pfam" id="PF04264">
    <property type="entry name" value="YceI"/>
    <property type="match status" value="1"/>
</dbReference>
<dbReference type="InterPro" id="IPR007372">
    <property type="entry name" value="Lipid/polyisoprenoid-bd_YceI"/>
</dbReference>
<dbReference type="EMBL" id="CP077062">
    <property type="protein sequence ID" value="QWZ07103.1"/>
    <property type="molecule type" value="Genomic_DNA"/>
</dbReference>
<dbReference type="AlphaFoldDB" id="A0A975XZ81"/>
<evidence type="ECO:0000259" key="2">
    <source>
        <dbReference type="SMART" id="SM00867"/>
    </source>
</evidence>
<evidence type="ECO:0000313" key="4">
    <source>
        <dbReference type="Proteomes" id="UP000683575"/>
    </source>
</evidence>
<evidence type="ECO:0000313" key="3">
    <source>
        <dbReference type="EMBL" id="QWZ07103.1"/>
    </source>
</evidence>
<feature type="chain" id="PRO_5037077393" evidence="1">
    <location>
        <begin position="22"/>
        <end position="216"/>
    </location>
</feature>
<reference evidence="3" key="1">
    <citation type="submission" date="2021-06" db="EMBL/GenBank/DDBJ databases">
        <title>Complete genome sequence of Nocardioides sp. G188.</title>
        <authorList>
            <person name="Im W.-T."/>
        </authorList>
    </citation>
    <scope>NUCLEOTIDE SEQUENCE</scope>
    <source>
        <strain evidence="3">G188</strain>
    </source>
</reference>
<evidence type="ECO:0000256" key="1">
    <source>
        <dbReference type="SAM" id="SignalP"/>
    </source>
</evidence>
<accession>A0A975XZ81</accession>
<keyword evidence="1" id="KW-0732">Signal</keyword>
<keyword evidence="4" id="KW-1185">Reference proteome</keyword>
<dbReference type="KEGG" id="nps:KRR39_16585"/>
<dbReference type="SMART" id="SM00867">
    <property type="entry name" value="YceI"/>
    <property type="match status" value="1"/>
</dbReference>
<feature type="signal peptide" evidence="1">
    <location>
        <begin position="1"/>
        <end position="21"/>
    </location>
</feature>
<proteinExistence type="predicted"/>
<name>A0A975XZ81_9ACTN</name>
<sequence>MGLFNRSTKTAPVTAAAPATAAPAAAFFDAGTTAVDDIAGDYTLDITHTRIGFSARHAMVTTVRGQFTEFEGSAHLDTANPSASSAKVNIRAASISTGQADRDGHLVSADFFDAETFPELTFVTTDVRRADATTWAVTGDLTIKGVTHPVSIDFESTGSAKDPFGNLRVGFEGSTSINRKDWGLTWNAALETGGVLVSEKIKLEFDVSAIAVPAAS</sequence>
<dbReference type="RefSeq" id="WP_216938614.1">
    <property type="nucleotide sequence ID" value="NZ_CP077062.1"/>
</dbReference>
<gene>
    <name evidence="3" type="ORF">KRR39_16585</name>
</gene>
<dbReference type="Proteomes" id="UP000683575">
    <property type="component" value="Chromosome"/>
</dbReference>
<feature type="domain" description="Lipid/polyisoprenoid-binding YceI-like" evidence="2">
    <location>
        <begin position="41"/>
        <end position="210"/>
    </location>
</feature>
<organism evidence="3 4">
    <name type="scientific">Nocardioides panacis</name>
    <dbReference type="NCBI Taxonomy" id="2849501"/>
    <lineage>
        <taxon>Bacteria</taxon>
        <taxon>Bacillati</taxon>
        <taxon>Actinomycetota</taxon>
        <taxon>Actinomycetes</taxon>
        <taxon>Propionibacteriales</taxon>
        <taxon>Nocardioidaceae</taxon>
        <taxon>Nocardioides</taxon>
    </lineage>
</organism>
<dbReference type="PANTHER" id="PTHR34406:SF1">
    <property type="entry name" value="PROTEIN YCEI"/>
    <property type="match status" value="1"/>
</dbReference>
<protein>
    <submittedName>
        <fullName evidence="3">YceI family protein</fullName>
    </submittedName>
</protein>